<evidence type="ECO:0000256" key="2">
    <source>
        <dbReference type="ARBA" id="ARBA00022630"/>
    </source>
</evidence>
<evidence type="ECO:0000256" key="1">
    <source>
        <dbReference type="ARBA" id="ARBA00001974"/>
    </source>
</evidence>
<feature type="domain" description="FAD/NAD(P)-binding" evidence="5">
    <location>
        <begin position="7"/>
        <end position="312"/>
    </location>
</feature>
<evidence type="ECO:0000256" key="3">
    <source>
        <dbReference type="ARBA" id="ARBA00022827"/>
    </source>
</evidence>
<comment type="caution">
    <text evidence="7">The sequence shown here is derived from an EMBL/GenBank/DDBJ whole genome shotgun (WGS) entry which is preliminary data.</text>
</comment>
<dbReference type="RefSeq" id="WP_167927963.1">
    <property type="nucleotide sequence ID" value="NZ_JAATVY010000025.1"/>
</dbReference>
<dbReference type="Gene3D" id="3.30.390.30">
    <property type="match status" value="1"/>
</dbReference>
<dbReference type="PANTHER" id="PTHR43557">
    <property type="entry name" value="APOPTOSIS-INDUCING FACTOR 1"/>
    <property type="match status" value="1"/>
</dbReference>
<keyword evidence="3" id="KW-0274">FAD</keyword>
<feature type="domain" description="Reductase C-terminal" evidence="6">
    <location>
        <begin position="331"/>
        <end position="414"/>
    </location>
</feature>
<dbReference type="Proteomes" id="UP000722989">
    <property type="component" value="Unassembled WGS sequence"/>
</dbReference>
<evidence type="ECO:0000259" key="6">
    <source>
        <dbReference type="Pfam" id="PF14759"/>
    </source>
</evidence>
<protein>
    <submittedName>
        <fullName evidence="7">FAD-dependent oxidoreductase</fullName>
    </submittedName>
</protein>
<gene>
    <name evidence="7" type="ORF">HC031_25535</name>
</gene>
<dbReference type="SUPFAM" id="SSF51905">
    <property type="entry name" value="FAD/NAD(P)-binding domain"/>
    <property type="match status" value="2"/>
</dbReference>
<dbReference type="PANTHER" id="PTHR43557:SF2">
    <property type="entry name" value="RIESKE DOMAIN-CONTAINING PROTEIN-RELATED"/>
    <property type="match status" value="1"/>
</dbReference>
<dbReference type="InterPro" id="IPR050446">
    <property type="entry name" value="FAD-oxidoreductase/Apoptosis"/>
</dbReference>
<comment type="cofactor">
    <cofactor evidence="1">
        <name>FAD</name>
        <dbReference type="ChEBI" id="CHEBI:57692"/>
    </cofactor>
</comment>
<dbReference type="Pfam" id="PF14759">
    <property type="entry name" value="Reductase_C"/>
    <property type="match status" value="1"/>
</dbReference>
<organism evidence="7 8">
    <name type="scientific">Planosporangium thailandense</name>
    <dbReference type="NCBI Taxonomy" id="765197"/>
    <lineage>
        <taxon>Bacteria</taxon>
        <taxon>Bacillati</taxon>
        <taxon>Actinomycetota</taxon>
        <taxon>Actinomycetes</taxon>
        <taxon>Micromonosporales</taxon>
        <taxon>Micromonosporaceae</taxon>
        <taxon>Planosporangium</taxon>
    </lineage>
</organism>
<dbReference type="SUPFAM" id="SSF55424">
    <property type="entry name" value="FAD/NAD-linked reductases, dimerisation (C-terminal) domain"/>
    <property type="match status" value="1"/>
</dbReference>
<reference evidence="7 8" key="1">
    <citation type="submission" date="2020-03" db="EMBL/GenBank/DDBJ databases">
        <title>WGS of the type strain of Planosporangium spp.</title>
        <authorList>
            <person name="Thawai C."/>
        </authorList>
    </citation>
    <scope>NUCLEOTIDE SEQUENCE [LARGE SCALE GENOMIC DNA]</scope>
    <source>
        <strain evidence="7 8">TBRC 5610</strain>
    </source>
</reference>
<dbReference type="InterPro" id="IPR023753">
    <property type="entry name" value="FAD/NAD-binding_dom"/>
</dbReference>
<evidence type="ECO:0000313" key="7">
    <source>
        <dbReference type="EMBL" id="NJC73052.1"/>
    </source>
</evidence>
<name>A0ABX0Y3T8_9ACTN</name>
<keyword evidence="8" id="KW-1185">Reference proteome</keyword>
<dbReference type="Gene3D" id="3.50.50.60">
    <property type="entry name" value="FAD/NAD(P)-binding domain"/>
    <property type="match status" value="2"/>
</dbReference>
<evidence type="ECO:0000313" key="8">
    <source>
        <dbReference type="Proteomes" id="UP000722989"/>
    </source>
</evidence>
<dbReference type="InterPro" id="IPR016156">
    <property type="entry name" value="FAD/NAD-linked_Rdtase_dimer_sf"/>
</dbReference>
<sequence length="429" mass="45663">MSRDGLLIVGASQAGVQLAVSLRALGHDGPITLVGEENHRPYQRPALSKEFLQGLISKESLIFRSEAYWAEHRIRVVKNERIVQIGKSDDGSGTAYAESGAAFDFERLALTVGARARRLEIPGADLAGVLYLRNADDALELKARAPEAGDVVVIGGGFIGLEAAASLTKMGKRVTVLEAGPRLVGRAVGPEMSEYLRAYHAERGIEIVLDAQVTRLVPADSGAAVGGVQLADGRVVPADIVLIGIGVVPNTELASTLGLECDDGIRVDRYALTSDGVTIAVGDCANLPNPVPGAPPGDRIRFESVNNAVEQAKVAAYAITGRKEEYAGIPWFWSNQGALKLQIAGLSRGYDRTVVRRDDTRGKFSVLYYRGDRILAADCVNAPLDFMAVKAALADGSVIPYEQAADPTVPLKKITVAADAPRETRNELT</sequence>
<keyword evidence="4" id="KW-0560">Oxidoreductase</keyword>
<accession>A0ABX0Y3T8</accession>
<dbReference type="PRINTS" id="PR00411">
    <property type="entry name" value="PNDRDTASEI"/>
</dbReference>
<evidence type="ECO:0000259" key="5">
    <source>
        <dbReference type="Pfam" id="PF07992"/>
    </source>
</evidence>
<dbReference type="InterPro" id="IPR036188">
    <property type="entry name" value="FAD/NAD-bd_sf"/>
</dbReference>
<evidence type="ECO:0000256" key="4">
    <source>
        <dbReference type="ARBA" id="ARBA00023002"/>
    </source>
</evidence>
<keyword evidence="2" id="KW-0285">Flavoprotein</keyword>
<dbReference type="InterPro" id="IPR028202">
    <property type="entry name" value="Reductase_C"/>
</dbReference>
<dbReference type="PRINTS" id="PR00368">
    <property type="entry name" value="FADPNR"/>
</dbReference>
<dbReference type="Pfam" id="PF07992">
    <property type="entry name" value="Pyr_redox_2"/>
    <property type="match status" value="1"/>
</dbReference>
<proteinExistence type="predicted"/>
<dbReference type="EMBL" id="JAATVY010000025">
    <property type="protein sequence ID" value="NJC73052.1"/>
    <property type="molecule type" value="Genomic_DNA"/>
</dbReference>